<dbReference type="EMBL" id="JACCBU010000001">
    <property type="protein sequence ID" value="NYE74324.1"/>
    <property type="molecule type" value="Genomic_DNA"/>
</dbReference>
<proteinExistence type="predicted"/>
<dbReference type="Pfam" id="PF14530">
    <property type="entry name" value="DUF4439"/>
    <property type="match status" value="1"/>
</dbReference>
<dbReference type="InterPro" id="IPR012347">
    <property type="entry name" value="Ferritin-like"/>
</dbReference>
<dbReference type="Gene3D" id="1.20.1260.10">
    <property type="match status" value="1"/>
</dbReference>
<name>A0A7Y9LBZ2_9ACTN</name>
<feature type="domain" description="DUF4439" evidence="2">
    <location>
        <begin position="206"/>
        <end position="331"/>
    </location>
</feature>
<evidence type="ECO:0000259" key="2">
    <source>
        <dbReference type="Pfam" id="PF14530"/>
    </source>
</evidence>
<comment type="caution">
    <text evidence="3">The sequence shown here is derived from an EMBL/GenBank/DDBJ whole genome shotgun (WGS) entry which is preliminary data.</text>
</comment>
<sequence length="334" mass="34204">MNPPLPRRVVLLAGFGALGGTLIGCDAKAPVGPTTTPEPSPTQPPVFAGGAAAARLEEQLSLQARSLLTSGGDDLGRPLTAILTAAAGGHQLHLAALAAPEPTGRPTSGGSPRPTPKPTKAALPADLKEFAAAEAAAAGAHAERAVTAESVTALFWASLAAAADGYGQAVRQQGGSTKGAGPAKAPKPGPHRPVEPVEPEQARRAMVDQLHAVTYGYQMAIGHLAEDRFERAATALREHRGLRDRLIADLVEASADVPPAAPAYDVPVRPTDPASATKLIMTMETALLPFCGQWVAAAESGEERELAVATLRATTVSAVGWGGPLLSWPGYVEP</sequence>
<gene>
    <name evidence="3" type="ORF">BKA15_005653</name>
</gene>
<evidence type="ECO:0000313" key="4">
    <source>
        <dbReference type="Proteomes" id="UP000569914"/>
    </source>
</evidence>
<feature type="region of interest" description="Disordered" evidence="1">
    <location>
        <begin position="100"/>
        <end position="121"/>
    </location>
</feature>
<feature type="region of interest" description="Disordered" evidence="1">
    <location>
        <begin position="170"/>
        <end position="201"/>
    </location>
</feature>
<keyword evidence="4" id="KW-1185">Reference proteome</keyword>
<organism evidence="3 4">
    <name type="scientific">Microlunatus parietis</name>
    <dbReference type="NCBI Taxonomy" id="682979"/>
    <lineage>
        <taxon>Bacteria</taxon>
        <taxon>Bacillati</taxon>
        <taxon>Actinomycetota</taxon>
        <taxon>Actinomycetes</taxon>
        <taxon>Propionibacteriales</taxon>
        <taxon>Propionibacteriaceae</taxon>
        <taxon>Microlunatus</taxon>
    </lineage>
</organism>
<dbReference type="AlphaFoldDB" id="A0A7Y9LBZ2"/>
<evidence type="ECO:0000313" key="3">
    <source>
        <dbReference type="EMBL" id="NYE74324.1"/>
    </source>
</evidence>
<dbReference type="InterPro" id="IPR029447">
    <property type="entry name" value="DUF4439"/>
</dbReference>
<protein>
    <recommendedName>
        <fullName evidence="2">DUF4439 domain-containing protein</fullName>
    </recommendedName>
</protein>
<dbReference type="RefSeq" id="WP_179756541.1">
    <property type="nucleotide sequence ID" value="NZ_JACCBU010000001.1"/>
</dbReference>
<evidence type="ECO:0000256" key="1">
    <source>
        <dbReference type="SAM" id="MobiDB-lite"/>
    </source>
</evidence>
<dbReference type="InterPro" id="IPR009078">
    <property type="entry name" value="Ferritin-like_SF"/>
</dbReference>
<dbReference type="Proteomes" id="UP000569914">
    <property type="component" value="Unassembled WGS sequence"/>
</dbReference>
<feature type="compositionally biased region" description="Basic and acidic residues" evidence="1">
    <location>
        <begin position="192"/>
        <end position="201"/>
    </location>
</feature>
<accession>A0A7Y9LBZ2</accession>
<dbReference type="SUPFAM" id="SSF47240">
    <property type="entry name" value="Ferritin-like"/>
    <property type="match status" value="1"/>
</dbReference>
<dbReference type="PROSITE" id="PS51257">
    <property type="entry name" value="PROKAR_LIPOPROTEIN"/>
    <property type="match status" value="1"/>
</dbReference>
<reference evidence="3 4" key="1">
    <citation type="submission" date="2020-07" db="EMBL/GenBank/DDBJ databases">
        <title>Sequencing the genomes of 1000 actinobacteria strains.</title>
        <authorList>
            <person name="Klenk H.-P."/>
        </authorList>
    </citation>
    <scope>NUCLEOTIDE SEQUENCE [LARGE SCALE GENOMIC DNA]</scope>
    <source>
        <strain evidence="3 4">DSM 22083</strain>
    </source>
</reference>